<dbReference type="AlphaFoldDB" id="A0A3A3Z2U2"/>
<dbReference type="Pfam" id="PF20242">
    <property type="entry name" value="Emfourin"/>
    <property type="match status" value="1"/>
</dbReference>
<dbReference type="EMBL" id="QZEZ01000002">
    <property type="protein sequence ID" value="RJK97034.1"/>
    <property type="molecule type" value="Genomic_DNA"/>
</dbReference>
<gene>
    <name evidence="1" type="ORF">D5H78_07365</name>
</gene>
<sequence>MRIAVSRSGGFAGLVRRGVLDVDPGSDGGAWQPLAELAAAGPAEPADPALRDAYVWTIEVGDARTVVPDAALDERTRQLAQRTLDEGAPDPR</sequence>
<accession>A0A3A3Z2U2</accession>
<keyword evidence="2" id="KW-1185">Reference proteome</keyword>
<comment type="caution">
    <text evidence="1">The sequence shown here is derived from an EMBL/GenBank/DDBJ whole genome shotgun (WGS) entry which is preliminary data.</text>
</comment>
<name>A0A3A3Z2U2_9ACTN</name>
<reference evidence="1 2" key="1">
    <citation type="submission" date="2018-09" db="EMBL/GenBank/DDBJ databases">
        <title>YIM 75000 draft genome.</title>
        <authorList>
            <person name="Tang S."/>
            <person name="Feng Y."/>
        </authorList>
    </citation>
    <scope>NUCLEOTIDE SEQUENCE [LARGE SCALE GENOMIC DNA]</scope>
    <source>
        <strain evidence="1 2">YIM 75000</strain>
    </source>
</reference>
<evidence type="ECO:0008006" key="3">
    <source>
        <dbReference type="Google" id="ProtNLM"/>
    </source>
</evidence>
<dbReference type="InterPro" id="IPR049457">
    <property type="entry name" value="Emfourin"/>
</dbReference>
<protein>
    <recommendedName>
        <fullName evidence="3">Metalloprotease</fullName>
    </recommendedName>
</protein>
<evidence type="ECO:0000313" key="1">
    <source>
        <dbReference type="EMBL" id="RJK97034.1"/>
    </source>
</evidence>
<dbReference type="Proteomes" id="UP000265614">
    <property type="component" value="Unassembled WGS sequence"/>
</dbReference>
<proteinExistence type="predicted"/>
<organism evidence="1 2">
    <name type="scientific">Vallicoccus soli</name>
    <dbReference type="NCBI Taxonomy" id="2339232"/>
    <lineage>
        <taxon>Bacteria</taxon>
        <taxon>Bacillati</taxon>
        <taxon>Actinomycetota</taxon>
        <taxon>Actinomycetes</taxon>
        <taxon>Motilibacterales</taxon>
        <taxon>Vallicoccaceae</taxon>
        <taxon>Vallicoccus</taxon>
    </lineage>
</organism>
<evidence type="ECO:0000313" key="2">
    <source>
        <dbReference type="Proteomes" id="UP000265614"/>
    </source>
</evidence>